<name>A0A0B6YGR9_9EUPU</name>
<sequence length="72" mass="8153">RLNKQVLPENDDTDLGFSDVEPEDFTQTDPSFKENNFETDSDVLNTESLTSADKNDSSNMTDGQKPKRKRKA</sequence>
<dbReference type="EMBL" id="HACG01008086">
    <property type="protein sequence ID" value="CEK54951.1"/>
    <property type="molecule type" value="Transcribed_RNA"/>
</dbReference>
<feature type="compositionally biased region" description="Polar residues" evidence="1">
    <location>
        <begin position="42"/>
        <end position="62"/>
    </location>
</feature>
<accession>A0A0B6YGR9</accession>
<evidence type="ECO:0000256" key="1">
    <source>
        <dbReference type="SAM" id="MobiDB-lite"/>
    </source>
</evidence>
<feature type="region of interest" description="Disordered" evidence="1">
    <location>
        <begin position="1"/>
        <end position="72"/>
    </location>
</feature>
<dbReference type="AlphaFoldDB" id="A0A0B6YGR9"/>
<organism evidence="2">
    <name type="scientific">Arion vulgaris</name>
    <dbReference type="NCBI Taxonomy" id="1028688"/>
    <lineage>
        <taxon>Eukaryota</taxon>
        <taxon>Metazoa</taxon>
        <taxon>Spiralia</taxon>
        <taxon>Lophotrochozoa</taxon>
        <taxon>Mollusca</taxon>
        <taxon>Gastropoda</taxon>
        <taxon>Heterobranchia</taxon>
        <taxon>Euthyneura</taxon>
        <taxon>Panpulmonata</taxon>
        <taxon>Eupulmonata</taxon>
        <taxon>Stylommatophora</taxon>
        <taxon>Helicina</taxon>
        <taxon>Arionoidea</taxon>
        <taxon>Arionidae</taxon>
        <taxon>Arion</taxon>
    </lineage>
</organism>
<feature type="non-terminal residue" evidence="2">
    <location>
        <position position="1"/>
    </location>
</feature>
<feature type="non-terminal residue" evidence="2">
    <location>
        <position position="72"/>
    </location>
</feature>
<evidence type="ECO:0000313" key="2">
    <source>
        <dbReference type="EMBL" id="CEK54951.1"/>
    </source>
</evidence>
<proteinExistence type="predicted"/>
<reference evidence="2" key="1">
    <citation type="submission" date="2014-12" db="EMBL/GenBank/DDBJ databases">
        <title>Insight into the proteome of Arion vulgaris.</title>
        <authorList>
            <person name="Aradska J."/>
            <person name="Bulat T."/>
            <person name="Smidak R."/>
            <person name="Sarate P."/>
            <person name="Gangsoo J."/>
            <person name="Sialana F."/>
            <person name="Bilban M."/>
            <person name="Lubec G."/>
        </authorList>
    </citation>
    <scope>NUCLEOTIDE SEQUENCE</scope>
    <source>
        <tissue evidence="2">Skin</tissue>
    </source>
</reference>
<feature type="compositionally biased region" description="Acidic residues" evidence="1">
    <location>
        <begin position="9"/>
        <end position="26"/>
    </location>
</feature>
<protein>
    <submittedName>
        <fullName evidence="2">Uncharacterized protein</fullName>
    </submittedName>
</protein>
<gene>
    <name evidence="2" type="primary">ORF24005</name>
</gene>